<keyword evidence="1" id="KW-0805">Transcription regulation</keyword>
<dbReference type="PANTHER" id="PTHR46796">
    <property type="entry name" value="HTH-TYPE TRANSCRIPTIONAL ACTIVATOR RHAS-RELATED"/>
    <property type="match status" value="1"/>
</dbReference>
<dbReference type="OrthoDB" id="323290at2"/>
<dbReference type="GO" id="GO:0003700">
    <property type="term" value="F:DNA-binding transcription factor activity"/>
    <property type="evidence" value="ECO:0007669"/>
    <property type="project" value="InterPro"/>
</dbReference>
<dbReference type="EMBL" id="JSAQ01000001">
    <property type="protein sequence ID" value="KGO07361.1"/>
    <property type="molecule type" value="Genomic_DNA"/>
</dbReference>
<dbReference type="PROSITE" id="PS01124">
    <property type="entry name" value="HTH_ARAC_FAMILY_2"/>
    <property type="match status" value="1"/>
</dbReference>
<organism evidence="5 6">
    <name type="scientific">Dokdonia donghaensis DSW-1</name>
    <dbReference type="NCBI Taxonomy" id="1300343"/>
    <lineage>
        <taxon>Bacteria</taxon>
        <taxon>Pseudomonadati</taxon>
        <taxon>Bacteroidota</taxon>
        <taxon>Flavobacteriia</taxon>
        <taxon>Flavobacteriales</taxon>
        <taxon>Flavobacteriaceae</taxon>
        <taxon>Dokdonia</taxon>
    </lineage>
</organism>
<dbReference type="InterPro" id="IPR050204">
    <property type="entry name" value="AraC_XylS_family_regulators"/>
</dbReference>
<evidence type="ECO:0000256" key="1">
    <source>
        <dbReference type="ARBA" id="ARBA00023015"/>
    </source>
</evidence>
<protein>
    <recommendedName>
        <fullName evidence="4">HTH araC/xylS-type domain-containing protein</fullName>
    </recommendedName>
</protein>
<evidence type="ECO:0000313" key="5">
    <source>
        <dbReference type="EMBL" id="KGO07361.1"/>
    </source>
</evidence>
<dbReference type="AlphaFoldDB" id="A0A0A2GYI3"/>
<dbReference type="SMART" id="SM00342">
    <property type="entry name" value="HTH_ARAC"/>
    <property type="match status" value="1"/>
</dbReference>
<dbReference type="Proteomes" id="UP000030140">
    <property type="component" value="Unassembled WGS sequence"/>
</dbReference>
<gene>
    <name evidence="5" type="ORF">NV36_11295</name>
</gene>
<dbReference type="InterPro" id="IPR018060">
    <property type="entry name" value="HTH_AraC"/>
</dbReference>
<feature type="domain" description="HTH araC/xylS-type" evidence="4">
    <location>
        <begin position="157"/>
        <end position="256"/>
    </location>
</feature>
<dbReference type="GO" id="GO:0043565">
    <property type="term" value="F:sequence-specific DNA binding"/>
    <property type="evidence" value="ECO:0007669"/>
    <property type="project" value="InterPro"/>
</dbReference>
<comment type="caution">
    <text evidence="5">The sequence shown here is derived from an EMBL/GenBank/DDBJ whole genome shotgun (WGS) entry which is preliminary data.</text>
</comment>
<evidence type="ECO:0000256" key="3">
    <source>
        <dbReference type="ARBA" id="ARBA00023163"/>
    </source>
</evidence>
<sequence>MIFEPHIAEVKKHIDHYWIVKDAALLSMGSPTMYAYPGITPDMIIVLDGHYTMSYMGKTYTSNRSKLYSFIHKEVVVDLSHLKSCIIIKFKSRGLSSLKPFLDLKTEAIMKDSVAFADDVFGMDVELLKIHLLTLSPSEIASELDQWFAERYKNEREGFVVAMAQEVSASCDIQTIIKATNYSYSTLERHFKRDTGLTPKKFQSLQRYKKAIRELYVTRNSDWQHYVVKYGYYDQSHFIKEIKRYTNHTPSQLLKTPSFIEVRPNYF</sequence>
<dbReference type="Pfam" id="PF12833">
    <property type="entry name" value="HTH_18"/>
    <property type="match status" value="1"/>
</dbReference>
<dbReference type="PATRIC" id="fig|1300343.5.peg.1147"/>
<evidence type="ECO:0000259" key="4">
    <source>
        <dbReference type="PROSITE" id="PS01124"/>
    </source>
</evidence>
<evidence type="ECO:0000256" key="2">
    <source>
        <dbReference type="ARBA" id="ARBA00023125"/>
    </source>
</evidence>
<dbReference type="PANTHER" id="PTHR46796:SF13">
    <property type="entry name" value="HTH-TYPE TRANSCRIPTIONAL ACTIVATOR RHAS"/>
    <property type="match status" value="1"/>
</dbReference>
<keyword evidence="6" id="KW-1185">Reference proteome</keyword>
<keyword evidence="2" id="KW-0238">DNA-binding</keyword>
<accession>A0A0A2GYI3</accession>
<keyword evidence="3" id="KW-0804">Transcription</keyword>
<name>A0A0A2GYI3_9FLAO</name>
<proteinExistence type="predicted"/>
<dbReference type="RefSeq" id="WP_035327345.1">
    <property type="nucleotide sequence ID" value="NZ_CP015125.1"/>
</dbReference>
<reference evidence="5 6" key="1">
    <citation type="submission" date="2014-10" db="EMBL/GenBank/DDBJ databases">
        <title>Draft genome sequence of the proteorhodopsin-containing marine bacterium Dokdonia donghaensis.</title>
        <authorList>
            <person name="Gomez-Consarnau L."/>
            <person name="Gonzalez J.M."/>
            <person name="Riedel T."/>
            <person name="Jaenicke S."/>
            <person name="Wagner-Doebler I."/>
            <person name="Fuhrman J.A."/>
        </authorList>
    </citation>
    <scope>NUCLEOTIDE SEQUENCE [LARGE SCALE GENOMIC DNA]</scope>
    <source>
        <strain evidence="5 6">DSW-1</strain>
    </source>
</reference>
<evidence type="ECO:0000313" key="6">
    <source>
        <dbReference type="Proteomes" id="UP000030140"/>
    </source>
</evidence>
<dbReference type="KEGG" id="ddo:I597_1133"/>
<dbReference type="Gene3D" id="1.10.10.60">
    <property type="entry name" value="Homeodomain-like"/>
    <property type="match status" value="1"/>
</dbReference>